<evidence type="ECO:0000313" key="2">
    <source>
        <dbReference type="Ensembl" id="ENSOANP00000014773.2"/>
    </source>
</evidence>
<dbReference type="eggNOG" id="ENOG502R40C">
    <property type="taxonomic scope" value="Eukaryota"/>
</dbReference>
<dbReference type="Pfam" id="PF15344">
    <property type="entry name" value="FAM217"/>
    <property type="match status" value="2"/>
</dbReference>
<dbReference type="GeneTree" id="ENSGT00940000154543"/>
<dbReference type="PANTHER" id="PTHR22145:SF3">
    <property type="entry name" value="PROTEIN FAM217B"/>
    <property type="match status" value="1"/>
</dbReference>
<dbReference type="PANTHER" id="PTHR22145">
    <property type="entry name" value="SI:CH211-266K22.6"/>
    <property type="match status" value="1"/>
</dbReference>
<accession>F7EIY9</accession>
<dbReference type="AlphaFoldDB" id="F7EIY9"/>
<sequence>MPYKNFKPKWDYSCCKDLSEQKQSNCELPKFCSHLRTSLLDISEKTEDTLIPSFNFNKNNLPRYMAVTTPSHSKCHGASVDSLLHDFQSMGIVKEDTDEDSFCDRADSKRIFLPLSSFSPLERNYKAEEIDLVYFDHLHNLGCKESEYYYPDILPPPFNSWNLQPPRLLEKYIDRIIQLEWLQLQTIQSEKRKSGRSRTQTAPSNLRALKSPGKSKILENPFPSRQEVQQGRYEEVHPSNYAYQSSPKAAEVVGDGLSLQEQTSKIGQKGKKKKPRESTKEQHFAMPSHGSRAKCRGIDNIKLPQQSPVFLSSAIPLKGFKVCEPVNPKKSRYVNSLGPYPSNISERKVKTNAIKQTSSKFK</sequence>
<dbReference type="InParanoid" id="F7EIY9"/>
<feature type="compositionally biased region" description="Polar residues" evidence="1">
    <location>
        <begin position="353"/>
        <end position="362"/>
    </location>
</feature>
<protein>
    <submittedName>
        <fullName evidence="2">Uncharacterized protein</fullName>
    </submittedName>
</protein>
<feature type="region of interest" description="Disordered" evidence="1">
    <location>
        <begin position="190"/>
        <end position="231"/>
    </location>
</feature>
<feature type="region of interest" description="Disordered" evidence="1">
    <location>
        <begin position="261"/>
        <end position="294"/>
    </location>
</feature>
<organism evidence="2 3">
    <name type="scientific">Ornithorhynchus anatinus</name>
    <name type="common">Duckbill platypus</name>
    <dbReference type="NCBI Taxonomy" id="9258"/>
    <lineage>
        <taxon>Eukaryota</taxon>
        <taxon>Metazoa</taxon>
        <taxon>Chordata</taxon>
        <taxon>Craniata</taxon>
        <taxon>Vertebrata</taxon>
        <taxon>Euteleostomi</taxon>
        <taxon>Mammalia</taxon>
        <taxon>Monotremata</taxon>
        <taxon>Ornithorhynchidae</taxon>
        <taxon>Ornithorhynchus</taxon>
    </lineage>
</organism>
<dbReference type="Bgee" id="ENSOANG00000009286">
    <property type="expression patterns" value="Expressed in testis and 7 other cell types or tissues"/>
</dbReference>
<dbReference type="FunCoup" id="F7EIY9">
    <property type="interactions" value="986"/>
</dbReference>
<keyword evidence="3" id="KW-1185">Reference proteome</keyword>
<evidence type="ECO:0000256" key="1">
    <source>
        <dbReference type="SAM" id="MobiDB-lite"/>
    </source>
</evidence>
<reference evidence="2" key="1">
    <citation type="submission" date="2025-08" db="UniProtKB">
        <authorList>
            <consortium name="Ensembl"/>
        </authorList>
    </citation>
    <scope>IDENTIFICATION</scope>
    <source>
        <strain evidence="2">Glennie</strain>
    </source>
</reference>
<dbReference type="HOGENOM" id="CLU_043958_0_0_1"/>
<name>F7EIY9_ORNAN</name>
<dbReference type="InterPro" id="IPR029266">
    <property type="entry name" value="FAM217"/>
</dbReference>
<dbReference type="Proteomes" id="UP000002279">
    <property type="component" value="Unplaced"/>
</dbReference>
<dbReference type="OMA" id="RPSYYAF"/>
<evidence type="ECO:0000313" key="3">
    <source>
        <dbReference type="Proteomes" id="UP000002279"/>
    </source>
</evidence>
<gene>
    <name evidence="2" type="primary">FAM217B</name>
</gene>
<feature type="region of interest" description="Disordered" evidence="1">
    <location>
        <begin position="336"/>
        <end position="362"/>
    </location>
</feature>
<proteinExistence type="predicted"/>
<dbReference type="Ensembl" id="ENSOANT00000014776.2">
    <property type="protein sequence ID" value="ENSOANP00000014773.2"/>
    <property type="gene ID" value="ENSOANG00000009286.2"/>
</dbReference>
<reference evidence="2" key="2">
    <citation type="submission" date="2025-09" db="UniProtKB">
        <authorList>
            <consortium name="Ensembl"/>
        </authorList>
    </citation>
    <scope>IDENTIFICATION</scope>
    <source>
        <strain evidence="2">Glennie</strain>
    </source>
</reference>